<feature type="compositionally biased region" description="Polar residues" evidence="2">
    <location>
        <begin position="1"/>
        <end position="11"/>
    </location>
</feature>
<sequence>MNNDRTGQTPVNQDTQNTNQDQNNTQSLGSTQNQQTQTNQTTPASNPDEILKEKLKELGFSSLEEIKALKEKVEKAHKESPEDKNLKEEFEKLQSQIKELETAYRTEKVRASIVTSATKMGVIDPDMVFLLAKEKAEVKDGKVIIDGKTPEEFLKELKEAKPYLFKASDKEGSGAGVAKEPAREKSTDEKLSKLLEE</sequence>
<gene>
    <name evidence="3" type="ORF">SAMN06269117_12916</name>
</gene>
<dbReference type="RefSeq" id="WP_142936179.1">
    <property type="nucleotide sequence ID" value="NZ_FXTM01000029.1"/>
</dbReference>
<name>A0A521DZV7_9BACT</name>
<keyword evidence="4" id="KW-1185">Reference proteome</keyword>
<protein>
    <submittedName>
        <fullName evidence="3">Uncharacterized protein</fullName>
    </submittedName>
</protein>
<feature type="region of interest" description="Disordered" evidence="2">
    <location>
        <begin position="1"/>
        <end position="50"/>
    </location>
</feature>
<keyword evidence="1" id="KW-0175">Coiled coil</keyword>
<proteinExistence type="predicted"/>
<feature type="coiled-coil region" evidence="1">
    <location>
        <begin position="83"/>
        <end position="110"/>
    </location>
</feature>
<organism evidence="3 4">
    <name type="scientific">Balnearium lithotrophicum</name>
    <dbReference type="NCBI Taxonomy" id="223788"/>
    <lineage>
        <taxon>Bacteria</taxon>
        <taxon>Pseudomonadati</taxon>
        <taxon>Aquificota</taxon>
        <taxon>Aquificia</taxon>
        <taxon>Desulfurobacteriales</taxon>
        <taxon>Desulfurobacteriaceae</taxon>
        <taxon>Balnearium</taxon>
    </lineage>
</organism>
<dbReference type="OrthoDB" id="2365850at2"/>
<dbReference type="EMBL" id="FXTM01000029">
    <property type="protein sequence ID" value="SMO77234.1"/>
    <property type="molecule type" value="Genomic_DNA"/>
</dbReference>
<evidence type="ECO:0000256" key="1">
    <source>
        <dbReference type="SAM" id="Coils"/>
    </source>
</evidence>
<reference evidence="3 4" key="1">
    <citation type="submission" date="2017-05" db="EMBL/GenBank/DDBJ databases">
        <authorList>
            <person name="Varghese N."/>
            <person name="Submissions S."/>
        </authorList>
    </citation>
    <scope>NUCLEOTIDE SEQUENCE [LARGE SCALE GENOMIC DNA]</scope>
    <source>
        <strain evidence="3 4">DSM 16304</strain>
    </source>
</reference>
<feature type="compositionally biased region" description="Low complexity" evidence="2">
    <location>
        <begin position="12"/>
        <end position="42"/>
    </location>
</feature>
<dbReference type="AlphaFoldDB" id="A0A521DZV7"/>
<feature type="region of interest" description="Disordered" evidence="2">
    <location>
        <begin position="169"/>
        <end position="197"/>
    </location>
</feature>
<evidence type="ECO:0000313" key="3">
    <source>
        <dbReference type="EMBL" id="SMO77234.1"/>
    </source>
</evidence>
<evidence type="ECO:0000256" key="2">
    <source>
        <dbReference type="SAM" id="MobiDB-lite"/>
    </source>
</evidence>
<accession>A0A521DZV7</accession>
<dbReference type="Proteomes" id="UP000317315">
    <property type="component" value="Unassembled WGS sequence"/>
</dbReference>
<feature type="compositionally biased region" description="Basic and acidic residues" evidence="2">
    <location>
        <begin position="180"/>
        <end position="197"/>
    </location>
</feature>
<dbReference type="InterPro" id="IPR009636">
    <property type="entry name" value="SCAF"/>
</dbReference>
<evidence type="ECO:0000313" key="4">
    <source>
        <dbReference type="Proteomes" id="UP000317315"/>
    </source>
</evidence>
<dbReference type="Pfam" id="PF06810">
    <property type="entry name" value="Phage_scaffold"/>
    <property type="match status" value="1"/>
</dbReference>